<dbReference type="STRING" id="742725.HMPREF9450_01376"/>
<evidence type="ECO:0008006" key="11">
    <source>
        <dbReference type="Google" id="ProtNLM"/>
    </source>
</evidence>
<dbReference type="eggNOG" id="COG1538">
    <property type="taxonomic scope" value="Bacteria"/>
</dbReference>
<dbReference type="Pfam" id="PF02321">
    <property type="entry name" value="OEP"/>
    <property type="match status" value="2"/>
</dbReference>
<dbReference type="PATRIC" id="fig|742725.3.peg.1457"/>
<evidence type="ECO:0000256" key="2">
    <source>
        <dbReference type="ARBA" id="ARBA00007613"/>
    </source>
</evidence>
<dbReference type="Proteomes" id="UP000006008">
    <property type="component" value="Unassembled WGS sequence"/>
</dbReference>
<evidence type="ECO:0000256" key="3">
    <source>
        <dbReference type="ARBA" id="ARBA00022448"/>
    </source>
</evidence>
<name>G5H9R1_9BACT</name>
<comment type="subcellular location">
    <subcellularLocation>
        <location evidence="1">Cell outer membrane</location>
    </subcellularLocation>
</comment>
<accession>G5H9R1</accession>
<dbReference type="HOGENOM" id="CLU_012817_11_1_10"/>
<dbReference type="InterPro" id="IPR051906">
    <property type="entry name" value="TolC-like"/>
</dbReference>
<sequence length="453" mass="50758">MSRTRIIPLITLVTAIGTLPARAADEGKAWTLHDCMAYAVEHSPRSKIQELTNANTDRDHLAAIMNFLPYISGSVGANANFGRSLDPETNTYTAQNNFNNSYSVSGSLPLFNGFKVVNNLRIAKIARLQGAENMQLINDEIALETMQAYADVHYYRGMVNLAGEQLAESKNTLYQAKVQEELGLKGNADVLEIEAKVASEDFNLTRQQNLYADAMLKLKEAMFYPIGDTLPLDTTQHWAMAPLAPHVPADSIYRTATDFLPKARIAQLDFQTAMLNFRTAKWQLLPSLSLSGGVSTSYSQTIGGNAVEHAPFRQQFKDRVGKYVSVGLNIPIFKNYSQQITIAKQRNLMKISDQEQKQTLHEIESEIQRAVQDMEGTAKEYIQCTKQVIAQEMAYKAMRRKYEEGLASVIDLQTSSNQLLVAKAAKLNALLQYLIKKRVVDYYKGTPYLEQDY</sequence>
<keyword evidence="10" id="KW-1185">Reference proteome</keyword>
<reference evidence="9 10" key="1">
    <citation type="submission" date="2011-08" db="EMBL/GenBank/DDBJ databases">
        <title>The Genome Sequence of Alistipes indistinctus YIT 12060.</title>
        <authorList>
            <consortium name="The Broad Institute Genome Sequencing Platform"/>
            <person name="Earl A."/>
            <person name="Ward D."/>
            <person name="Feldgarden M."/>
            <person name="Gevers D."/>
            <person name="Morotomi M."/>
            <person name="Young S.K."/>
            <person name="Zeng Q."/>
            <person name="Gargeya S."/>
            <person name="Fitzgerald M."/>
            <person name="Haas B."/>
            <person name="Abouelleil A."/>
            <person name="Alvarado L."/>
            <person name="Arachchi H.M."/>
            <person name="Berlin A."/>
            <person name="Brown A."/>
            <person name="Chapman S.B."/>
            <person name="Chen Z."/>
            <person name="Dunbar C."/>
            <person name="Freedman E."/>
            <person name="Gearin G."/>
            <person name="Gellesch M."/>
            <person name="Goldberg J."/>
            <person name="Griggs A."/>
            <person name="Gujja S."/>
            <person name="Heiman D."/>
            <person name="Howarth C."/>
            <person name="Larson L."/>
            <person name="Lui A."/>
            <person name="MacDonald P.J.P."/>
            <person name="Montmayeur A."/>
            <person name="Murphy C."/>
            <person name="Neiman D."/>
            <person name="Pearson M."/>
            <person name="Priest M."/>
            <person name="Roberts A."/>
            <person name="Saif S."/>
            <person name="Shea T."/>
            <person name="Shenoy N."/>
            <person name="Sisk P."/>
            <person name="Stolte C."/>
            <person name="Sykes S."/>
            <person name="Wortman J."/>
            <person name="Nusbaum C."/>
            <person name="Birren B."/>
        </authorList>
    </citation>
    <scope>NUCLEOTIDE SEQUENCE [LARGE SCALE GENOMIC DNA]</scope>
    <source>
        <strain evidence="9 10">YIT 12060</strain>
    </source>
</reference>
<keyword evidence="6" id="KW-0472">Membrane</keyword>
<gene>
    <name evidence="9" type="ORF">HMPREF9450_01376</name>
</gene>
<dbReference type="GeneID" id="92815594"/>
<evidence type="ECO:0000256" key="5">
    <source>
        <dbReference type="ARBA" id="ARBA00022692"/>
    </source>
</evidence>
<dbReference type="InterPro" id="IPR003423">
    <property type="entry name" value="OMP_efflux"/>
</dbReference>
<evidence type="ECO:0000313" key="10">
    <source>
        <dbReference type="Proteomes" id="UP000006008"/>
    </source>
</evidence>
<dbReference type="GO" id="GO:0009279">
    <property type="term" value="C:cell outer membrane"/>
    <property type="evidence" value="ECO:0007669"/>
    <property type="project" value="UniProtKB-SubCell"/>
</dbReference>
<dbReference type="GO" id="GO:1990281">
    <property type="term" value="C:efflux pump complex"/>
    <property type="evidence" value="ECO:0007669"/>
    <property type="project" value="TreeGrafter"/>
</dbReference>
<keyword evidence="3" id="KW-0813">Transport</keyword>
<dbReference type="PANTHER" id="PTHR30026">
    <property type="entry name" value="OUTER MEMBRANE PROTEIN TOLC"/>
    <property type="match status" value="1"/>
</dbReference>
<keyword evidence="8" id="KW-0732">Signal</keyword>
<comment type="similarity">
    <text evidence="2">Belongs to the outer membrane factor (OMF) (TC 1.B.17) family.</text>
</comment>
<dbReference type="SUPFAM" id="SSF56954">
    <property type="entry name" value="Outer membrane efflux proteins (OEP)"/>
    <property type="match status" value="1"/>
</dbReference>
<keyword evidence="4" id="KW-1134">Transmembrane beta strand</keyword>
<comment type="caution">
    <text evidence="9">The sequence shown here is derived from an EMBL/GenBank/DDBJ whole genome shotgun (WGS) entry which is preliminary data.</text>
</comment>
<feature type="chain" id="PRO_5003477951" description="Outer membrane efflux protein" evidence="8">
    <location>
        <begin position="24"/>
        <end position="453"/>
    </location>
</feature>
<evidence type="ECO:0000256" key="4">
    <source>
        <dbReference type="ARBA" id="ARBA00022452"/>
    </source>
</evidence>
<dbReference type="GO" id="GO:0015562">
    <property type="term" value="F:efflux transmembrane transporter activity"/>
    <property type="evidence" value="ECO:0007669"/>
    <property type="project" value="InterPro"/>
</dbReference>
<keyword evidence="7" id="KW-0998">Cell outer membrane</keyword>
<evidence type="ECO:0000256" key="7">
    <source>
        <dbReference type="ARBA" id="ARBA00023237"/>
    </source>
</evidence>
<organism evidence="9 10">
    <name type="scientific">Alistipes indistinctus YIT 12060</name>
    <dbReference type="NCBI Taxonomy" id="742725"/>
    <lineage>
        <taxon>Bacteria</taxon>
        <taxon>Pseudomonadati</taxon>
        <taxon>Bacteroidota</taxon>
        <taxon>Bacteroidia</taxon>
        <taxon>Bacteroidales</taxon>
        <taxon>Rikenellaceae</taxon>
        <taxon>Alistipes</taxon>
    </lineage>
</organism>
<protein>
    <recommendedName>
        <fullName evidence="11">Outer membrane efflux protein</fullName>
    </recommendedName>
</protein>
<evidence type="ECO:0000256" key="8">
    <source>
        <dbReference type="SAM" id="SignalP"/>
    </source>
</evidence>
<dbReference type="RefSeq" id="WP_009134182.1">
    <property type="nucleotide sequence ID" value="NZ_CP102250.1"/>
</dbReference>
<dbReference type="AlphaFoldDB" id="G5H9R1"/>
<proteinExistence type="inferred from homology"/>
<feature type="signal peptide" evidence="8">
    <location>
        <begin position="1"/>
        <end position="23"/>
    </location>
</feature>
<dbReference type="PANTHER" id="PTHR30026:SF20">
    <property type="entry name" value="OUTER MEMBRANE PROTEIN TOLC"/>
    <property type="match status" value="1"/>
</dbReference>
<dbReference type="EMBL" id="ADLD01000013">
    <property type="protein sequence ID" value="EHB91327.1"/>
    <property type="molecule type" value="Genomic_DNA"/>
</dbReference>
<dbReference type="OrthoDB" id="9811587at2"/>
<evidence type="ECO:0000256" key="1">
    <source>
        <dbReference type="ARBA" id="ARBA00004442"/>
    </source>
</evidence>
<keyword evidence="5" id="KW-0812">Transmembrane</keyword>
<dbReference type="Gene3D" id="1.20.1600.10">
    <property type="entry name" value="Outer membrane efflux proteins (OEP)"/>
    <property type="match status" value="1"/>
</dbReference>
<evidence type="ECO:0000313" key="9">
    <source>
        <dbReference type="EMBL" id="EHB91327.1"/>
    </source>
</evidence>
<dbReference type="GO" id="GO:0015288">
    <property type="term" value="F:porin activity"/>
    <property type="evidence" value="ECO:0007669"/>
    <property type="project" value="TreeGrafter"/>
</dbReference>
<evidence type="ECO:0000256" key="6">
    <source>
        <dbReference type="ARBA" id="ARBA00023136"/>
    </source>
</evidence>